<name>A0A8H4NZ04_9HYPO</name>
<dbReference type="AlphaFoldDB" id="A0A8H4NZ04"/>
<evidence type="ECO:0000313" key="1">
    <source>
        <dbReference type="EMBL" id="KAF4452985.1"/>
    </source>
</evidence>
<accession>A0A8H4NZ04</accession>
<proteinExistence type="predicted"/>
<reference evidence="1" key="1">
    <citation type="submission" date="2020-01" db="EMBL/GenBank/DDBJ databases">
        <title>Identification and distribution of gene clusters putatively required for synthesis of sphingolipid metabolism inhibitors in phylogenetically diverse species of the filamentous fungus Fusarium.</title>
        <authorList>
            <person name="Kim H.-S."/>
            <person name="Busman M."/>
            <person name="Brown D.W."/>
            <person name="Divon H."/>
            <person name="Uhlig S."/>
            <person name="Proctor R.H."/>
        </authorList>
    </citation>
    <scope>NUCLEOTIDE SEQUENCE</scope>
    <source>
        <strain evidence="1">NRRL 53441</strain>
    </source>
</reference>
<sequence>MANNNHGDFARANLSYIQALQSELQRVTTENNELRHHFAEFITDLSLQPFRQSHYTVVRIPQLANVNLDVCYRYGWLGEDGWGGLKSLVEHEICRDNVITFSNDAAFDPCRFYCLEGLAYGAFSAHAVLNPRFELHCTYHRARKMECVWVTKYYSHIPIQEGTQARIWL</sequence>
<evidence type="ECO:0000313" key="2">
    <source>
        <dbReference type="Proteomes" id="UP000605986"/>
    </source>
</evidence>
<keyword evidence="2" id="KW-1185">Reference proteome</keyword>
<protein>
    <submittedName>
        <fullName evidence="1">Uncharacterized protein</fullName>
    </submittedName>
</protein>
<dbReference type="Proteomes" id="UP000605986">
    <property type="component" value="Unassembled WGS sequence"/>
</dbReference>
<gene>
    <name evidence="1" type="ORF">F53441_4216</name>
</gene>
<dbReference type="EMBL" id="JAADJG010000165">
    <property type="protein sequence ID" value="KAF4452985.1"/>
    <property type="molecule type" value="Genomic_DNA"/>
</dbReference>
<comment type="caution">
    <text evidence="1">The sequence shown here is derived from an EMBL/GenBank/DDBJ whole genome shotgun (WGS) entry which is preliminary data.</text>
</comment>
<organism evidence="1 2">
    <name type="scientific">Fusarium austroafricanum</name>
    <dbReference type="NCBI Taxonomy" id="2364996"/>
    <lineage>
        <taxon>Eukaryota</taxon>
        <taxon>Fungi</taxon>
        <taxon>Dikarya</taxon>
        <taxon>Ascomycota</taxon>
        <taxon>Pezizomycotina</taxon>
        <taxon>Sordariomycetes</taxon>
        <taxon>Hypocreomycetidae</taxon>
        <taxon>Hypocreales</taxon>
        <taxon>Nectriaceae</taxon>
        <taxon>Fusarium</taxon>
        <taxon>Fusarium concolor species complex</taxon>
    </lineage>
</organism>